<dbReference type="PANTHER" id="PTHR33823">
    <property type="entry name" value="RNA POLYMERASE-BINDING TRANSCRIPTION FACTOR DKSA-RELATED"/>
    <property type="match status" value="1"/>
</dbReference>
<dbReference type="AlphaFoldDB" id="A0A554JBF9"/>
<dbReference type="PROSITE" id="PS51128">
    <property type="entry name" value="ZF_DKSA_2"/>
    <property type="match status" value="1"/>
</dbReference>
<protein>
    <submittedName>
        <fullName evidence="3">DnaK suppressor protein</fullName>
    </submittedName>
</protein>
<proteinExistence type="predicted"/>
<dbReference type="PANTHER" id="PTHR33823:SF4">
    <property type="entry name" value="GENERAL STRESS PROTEIN 16O"/>
    <property type="match status" value="1"/>
</dbReference>
<evidence type="ECO:0000256" key="2">
    <source>
        <dbReference type="SAM" id="MobiDB-lite"/>
    </source>
</evidence>
<feature type="region of interest" description="Disordered" evidence="2">
    <location>
        <begin position="19"/>
        <end position="49"/>
    </location>
</feature>
<sequence length="102" mass="11511">MPSKEFVEKMKERLLEEKERLSEELNELSSHTEMGDEDDENAQEVGNDEVSQDIAATLKADLEKIESALKRIEDGSYGMTADGQEIPEARLEVLPWADSIVE</sequence>
<dbReference type="Gene3D" id="1.20.120.910">
    <property type="entry name" value="DksA, coiled-coil domain"/>
    <property type="match status" value="1"/>
</dbReference>
<organism evidence="3 4">
    <name type="scientific">Candidatus Doudnabacteria bacterium Gr01-1014_77</name>
    <dbReference type="NCBI Taxonomy" id="2017133"/>
    <lineage>
        <taxon>Bacteria</taxon>
        <taxon>Candidatus Doudnaibacteriota</taxon>
    </lineage>
</organism>
<reference evidence="3 4" key="1">
    <citation type="submission" date="2017-07" db="EMBL/GenBank/DDBJ databases">
        <title>Mechanisms for carbon and nitrogen cycling indicate functional differentiation within the Candidate Phyla Radiation.</title>
        <authorList>
            <person name="Danczak R.E."/>
            <person name="Johnston M.D."/>
            <person name="Kenah C."/>
            <person name="Slattery M."/>
            <person name="Wrighton K.C."/>
            <person name="Wilkins M.J."/>
        </authorList>
    </citation>
    <scope>NUCLEOTIDE SEQUENCE [LARGE SCALE GENOMIC DNA]</scope>
    <source>
        <strain evidence="3">Gr01-1014_77</strain>
    </source>
</reference>
<evidence type="ECO:0000313" key="3">
    <source>
        <dbReference type="EMBL" id="TSC65705.1"/>
    </source>
</evidence>
<gene>
    <name evidence="3" type="ORF">G01um101477_362</name>
</gene>
<accession>A0A554JBF9</accession>
<dbReference type="SUPFAM" id="SSF109635">
    <property type="entry name" value="DnaK suppressor protein DksA, alpha-hairpin domain"/>
    <property type="match status" value="1"/>
</dbReference>
<evidence type="ECO:0000256" key="1">
    <source>
        <dbReference type="PROSITE-ProRule" id="PRU00510"/>
    </source>
</evidence>
<comment type="caution">
    <text evidence="3">The sequence shown here is derived from an EMBL/GenBank/DDBJ whole genome shotgun (WGS) entry which is preliminary data.</text>
</comment>
<evidence type="ECO:0000313" key="4">
    <source>
        <dbReference type="Proteomes" id="UP000319613"/>
    </source>
</evidence>
<feature type="compositionally biased region" description="Acidic residues" evidence="2">
    <location>
        <begin position="35"/>
        <end position="49"/>
    </location>
</feature>
<dbReference type="InterPro" id="IPR037187">
    <property type="entry name" value="DnaK_N"/>
</dbReference>
<comment type="caution">
    <text evidence="1">Lacks conserved residue(s) required for the propagation of feature annotation.</text>
</comment>
<dbReference type="Proteomes" id="UP000319613">
    <property type="component" value="Unassembled WGS sequence"/>
</dbReference>
<name>A0A554JBF9_9BACT</name>
<dbReference type="EMBL" id="VMFF01000032">
    <property type="protein sequence ID" value="TSC65705.1"/>
    <property type="molecule type" value="Genomic_DNA"/>
</dbReference>